<dbReference type="EMBL" id="SJPV01000012">
    <property type="protein sequence ID" value="TWU32565.1"/>
    <property type="molecule type" value="Genomic_DNA"/>
</dbReference>
<keyword evidence="5 6" id="KW-0472">Membrane</keyword>
<evidence type="ECO:0000256" key="3">
    <source>
        <dbReference type="ARBA" id="ARBA00022692"/>
    </source>
</evidence>
<keyword evidence="4 6" id="KW-1133">Transmembrane helix</keyword>
<dbReference type="InterPro" id="IPR018076">
    <property type="entry name" value="T2SS_GspF_dom"/>
</dbReference>
<dbReference type="AlphaFoldDB" id="A0A5C6D8X1"/>
<evidence type="ECO:0000256" key="5">
    <source>
        <dbReference type="ARBA" id="ARBA00023136"/>
    </source>
</evidence>
<protein>
    <submittedName>
        <fullName evidence="8">Bacterial type II secretion system protein F domain protein</fullName>
    </submittedName>
</protein>
<evidence type="ECO:0000256" key="4">
    <source>
        <dbReference type="ARBA" id="ARBA00022989"/>
    </source>
</evidence>
<feature type="transmembrane region" description="Helical" evidence="6">
    <location>
        <begin position="145"/>
        <end position="163"/>
    </location>
</feature>
<proteinExistence type="predicted"/>
<feature type="transmembrane region" description="Helical" evidence="6">
    <location>
        <begin position="96"/>
        <end position="121"/>
    </location>
</feature>
<reference evidence="8 9" key="1">
    <citation type="submission" date="2019-02" db="EMBL/GenBank/DDBJ databases">
        <title>Deep-cultivation of Planctomycetes and their phenomic and genomic characterization uncovers novel biology.</title>
        <authorList>
            <person name="Wiegand S."/>
            <person name="Jogler M."/>
            <person name="Boedeker C."/>
            <person name="Pinto D."/>
            <person name="Vollmers J."/>
            <person name="Rivas-Marin E."/>
            <person name="Kohn T."/>
            <person name="Peeters S.H."/>
            <person name="Heuer A."/>
            <person name="Rast P."/>
            <person name="Oberbeckmann S."/>
            <person name="Bunk B."/>
            <person name="Jeske O."/>
            <person name="Meyerdierks A."/>
            <person name="Storesund J.E."/>
            <person name="Kallscheuer N."/>
            <person name="Luecker S."/>
            <person name="Lage O.M."/>
            <person name="Pohl T."/>
            <person name="Merkel B.J."/>
            <person name="Hornburger P."/>
            <person name="Mueller R.-W."/>
            <person name="Bruemmer F."/>
            <person name="Labrenz M."/>
            <person name="Spormann A.M."/>
            <person name="Op Den Camp H."/>
            <person name="Overmann J."/>
            <person name="Amann R."/>
            <person name="Jetten M.S.M."/>
            <person name="Mascher T."/>
            <person name="Medema M.H."/>
            <person name="Devos D.P."/>
            <person name="Kaster A.-K."/>
            <person name="Ovreas L."/>
            <person name="Rohde M."/>
            <person name="Galperin M.Y."/>
            <person name="Jogler C."/>
        </authorList>
    </citation>
    <scope>NUCLEOTIDE SEQUENCE [LARGE SCALE GENOMIC DNA]</scope>
    <source>
        <strain evidence="8 9">Poly41</strain>
    </source>
</reference>
<evidence type="ECO:0000256" key="1">
    <source>
        <dbReference type="ARBA" id="ARBA00004651"/>
    </source>
</evidence>
<comment type="subcellular location">
    <subcellularLocation>
        <location evidence="1">Cell membrane</location>
        <topology evidence="1">Multi-pass membrane protein</topology>
    </subcellularLocation>
</comment>
<dbReference type="GO" id="GO:0005886">
    <property type="term" value="C:plasma membrane"/>
    <property type="evidence" value="ECO:0007669"/>
    <property type="project" value="UniProtKB-SubCell"/>
</dbReference>
<dbReference type="Proteomes" id="UP000319143">
    <property type="component" value="Unassembled WGS sequence"/>
</dbReference>
<dbReference type="Pfam" id="PF00482">
    <property type="entry name" value="T2SSF"/>
    <property type="match status" value="1"/>
</dbReference>
<evidence type="ECO:0000256" key="2">
    <source>
        <dbReference type="ARBA" id="ARBA00022475"/>
    </source>
</evidence>
<sequence length="301" mass="33671">MDEIASAMRSGTPVIDSMRRLQDKRLGRVALVAGSIAVALDRGESVPTAVGALDSPIAQQAAASVSASEKSNHSVLMERFSRQLRRRAEYARRLRLAWFYPLLLVVVGYFVAVLCLAPMIWANQSGEFHWPAWVVRLSEWLLANWYWPPVVFGVVVFLLFLLIRSRRGFPRSIRLGLFCSSLADQIANEVPEDVAIRAAASLAGDRMLGSLESPSLQSPQLQRILSEAEIPTQNLPGINQQQITVSVLHYLAAMYSERSRRHVYFWAQLLPRIAMAVIGGGLALSYVWWVIGPVYRQVAQW</sequence>
<accession>A0A5C6D8X1</accession>
<feature type="domain" description="Type II secretion system protein GspF" evidence="7">
    <location>
        <begin position="2"/>
        <end position="117"/>
    </location>
</feature>
<gene>
    <name evidence="8" type="ORF">Poly41_55430</name>
</gene>
<keyword evidence="3 6" id="KW-0812">Transmembrane</keyword>
<name>A0A5C6D8X1_9BACT</name>
<keyword evidence="9" id="KW-1185">Reference proteome</keyword>
<evidence type="ECO:0000256" key="6">
    <source>
        <dbReference type="SAM" id="Phobius"/>
    </source>
</evidence>
<evidence type="ECO:0000313" key="9">
    <source>
        <dbReference type="Proteomes" id="UP000319143"/>
    </source>
</evidence>
<keyword evidence="2" id="KW-1003">Cell membrane</keyword>
<organism evidence="8 9">
    <name type="scientific">Novipirellula artificiosorum</name>
    <dbReference type="NCBI Taxonomy" id="2528016"/>
    <lineage>
        <taxon>Bacteria</taxon>
        <taxon>Pseudomonadati</taxon>
        <taxon>Planctomycetota</taxon>
        <taxon>Planctomycetia</taxon>
        <taxon>Pirellulales</taxon>
        <taxon>Pirellulaceae</taxon>
        <taxon>Novipirellula</taxon>
    </lineage>
</organism>
<feature type="transmembrane region" description="Helical" evidence="6">
    <location>
        <begin position="269"/>
        <end position="291"/>
    </location>
</feature>
<evidence type="ECO:0000313" key="8">
    <source>
        <dbReference type="EMBL" id="TWU32565.1"/>
    </source>
</evidence>
<evidence type="ECO:0000259" key="7">
    <source>
        <dbReference type="Pfam" id="PF00482"/>
    </source>
</evidence>
<comment type="caution">
    <text evidence="8">The sequence shown here is derived from an EMBL/GenBank/DDBJ whole genome shotgun (WGS) entry which is preliminary data.</text>
</comment>